<sequence length="295" mass="33691">MTETTLEWYEFNDHLQDLCHDLLENQQMYADCILKAEGKEILCHRSILSTSSDFFKKIFASFTYESILPEILIPDVSFNCLQSLIYFIYNGEILSSCKDLNDLWDAATLLDIKGMKTILDSFFAQNPMTLDDTLDALVQNFHDNDTNAGHTSSMDSEMDKSNVEDIQLDLIDALIPIVPVSMVNLQNSKTEEITVQRSEVKEHGHVNEKPQKPPKKSTNRTVNIKSGSIEKRPLPKLSILREKALEYQKHLELAIVSCKKGMSLEAVCKLYPDITKETLYRNIKNFKLPHITSPE</sequence>
<dbReference type="Pfam" id="PF00651">
    <property type="entry name" value="BTB"/>
    <property type="match status" value="1"/>
</dbReference>
<dbReference type="EMBL" id="UFQT01000553">
    <property type="protein sequence ID" value="SSX25218.1"/>
    <property type="molecule type" value="Genomic_DNA"/>
</dbReference>
<organism evidence="3">
    <name type="scientific">Culicoides sonorensis</name>
    <name type="common">Biting midge</name>
    <dbReference type="NCBI Taxonomy" id="179676"/>
    <lineage>
        <taxon>Eukaryota</taxon>
        <taxon>Metazoa</taxon>
        <taxon>Ecdysozoa</taxon>
        <taxon>Arthropoda</taxon>
        <taxon>Hexapoda</taxon>
        <taxon>Insecta</taxon>
        <taxon>Pterygota</taxon>
        <taxon>Neoptera</taxon>
        <taxon>Endopterygota</taxon>
        <taxon>Diptera</taxon>
        <taxon>Nematocera</taxon>
        <taxon>Chironomoidea</taxon>
        <taxon>Ceratopogonidae</taxon>
        <taxon>Ceratopogoninae</taxon>
        <taxon>Culicoides</taxon>
        <taxon>Monoculicoides</taxon>
    </lineage>
</organism>
<feature type="domain" description="BTB" evidence="2">
    <location>
        <begin position="30"/>
        <end position="93"/>
    </location>
</feature>
<evidence type="ECO:0000313" key="4">
    <source>
        <dbReference type="EMBL" id="SSX25218.1"/>
    </source>
</evidence>
<dbReference type="InterPro" id="IPR000210">
    <property type="entry name" value="BTB/POZ_dom"/>
</dbReference>
<evidence type="ECO:0000256" key="1">
    <source>
        <dbReference type="SAM" id="MobiDB-lite"/>
    </source>
</evidence>
<reference evidence="3" key="1">
    <citation type="submission" date="2018-04" db="EMBL/GenBank/DDBJ databases">
        <authorList>
            <person name="Go L.Y."/>
            <person name="Mitchell J.A."/>
        </authorList>
    </citation>
    <scope>NUCLEOTIDE SEQUENCE</scope>
    <source>
        <tissue evidence="3">Whole organism</tissue>
    </source>
</reference>
<accession>A0A336KNA9</accession>
<dbReference type="AlphaFoldDB" id="A0A336KNA9"/>
<dbReference type="EMBL" id="UFQS01000553">
    <property type="protein sequence ID" value="SSX04855.1"/>
    <property type="molecule type" value="Genomic_DNA"/>
</dbReference>
<dbReference type="CDD" id="cd18186">
    <property type="entry name" value="BTB_POZ_ZBTB_KLHL-like"/>
    <property type="match status" value="1"/>
</dbReference>
<dbReference type="Gene3D" id="3.30.710.10">
    <property type="entry name" value="Potassium Channel Kv1.1, Chain A"/>
    <property type="match status" value="1"/>
</dbReference>
<evidence type="ECO:0000313" key="3">
    <source>
        <dbReference type="EMBL" id="SSX04855.1"/>
    </source>
</evidence>
<feature type="compositionally biased region" description="Basic and acidic residues" evidence="1">
    <location>
        <begin position="197"/>
        <end position="211"/>
    </location>
</feature>
<evidence type="ECO:0000259" key="2">
    <source>
        <dbReference type="PROSITE" id="PS50097"/>
    </source>
</evidence>
<dbReference type="PROSITE" id="PS50097">
    <property type="entry name" value="BTB"/>
    <property type="match status" value="1"/>
</dbReference>
<gene>
    <name evidence="3" type="primary">CSON012085</name>
</gene>
<protein>
    <submittedName>
        <fullName evidence="3">CSON012085 protein</fullName>
    </submittedName>
</protein>
<dbReference type="VEuPathDB" id="VectorBase:CSON012085"/>
<dbReference type="PANTHER" id="PTHR45632">
    <property type="entry name" value="LD33804P"/>
    <property type="match status" value="1"/>
</dbReference>
<dbReference type="SMART" id="SM00225">
    <property type="entry name" value="BTB"/>
    <property type="match status" value="1"/>
</dbReference>
<proteinExistence type="predicted"/>
<feature type="region of interest" description="Disordered" evidence="1">
    <location>
        <begin position="197"/>
        <end position="220"/>
    </location>
</feature>
<dbReference type="SUPFAM" id="SSF54695">
    <property type="entry name" value="POZ domain"/>
    <property type="match status" value="1"/>
</dbReference>
<reference evidence="4" key="2">
    <citation type="submission" date="2018-07" db="EMBL/GenBank/DDBJ databases">
        <authorList>
            <person name="Quirk P.G."/>
            <person name="Krulwich T.A."/>
        </authorList>
    </citation>
    <scope>NUCLEOTIDE SEQUENCE</scope>
</reference>
<dbReference type="InterPro" id="IPR011333">
    <property type="entry name" value="SKP1/BTB/POZ_sf"/>
</dbReference>
<name>A0A336KNA9_CULSO</name>